<accession>A0A7M2SZ59</accession>
<proteinExistence type="predicted"/>
<feature type="signal peptide" evidence="1">
    <location>
        <begin position="1"/>
        <end position="20"/>
    </location>
</feature>
<keyword evidence="1" id="KW-0732">Signal</keyword>
<name>A0A7M2SZ59_9ACTN</name>
<feature type="chain" id="PRO_5038517399" evidence="1">
    <location>
        <begin position="21"/>
        <end position="139"/>
    </location>
</feature>
<dbReference type="EMBL" id="CP063373">
    <property type="protein sequence ID" value="QOV40808.1"/>
    <property type="molecule type" value="Genomic_DNA"/>
</dbReference>
<evidence type="ECO:0000313" key="3">
    <source>
        <dbReference type="Proteomes" id="UP000594205"/>
    </source>
</evidence>
<keyword evidence="3" id="KW-1185">Reference proteome</keyword>
<dbReference type="Proteomes" id="UP000594205">
    <property type="component" value="Chromosome"/>
</dbReference>
<dbReference type="RefSeq" id="WP_194049390.1">
    <property type="nucleotide sequence ID" value="NZ_CP063373.1"/>
</dbReference>
<evidence type="ECO:0000256" key="1">
    <source>
        <dbReference type="SAM" id="SignalP"/>
    </source>
</evidence>
<protein>
    <submittedName>
        <fullName evidence="2">Uncharacterized protein</fullName>
    </submittedName>
</protein>
<sequence length="139" mass="14838">MKRMAAAMAAGIVLAGTASASASASAAAAAPQNRKVCQSTTLFISHTLCVDFQNQLFDADVVRMEVRASTSTGMGHWELFGPRGTIKNSLDGEWKDRTHDWSGYQDGAHGDLWCAVFWRNTGAGYIKGTQPLCVRAGGI</sequence>
<reference evidence="2 3" key="1">
    <citation type="submission" date="2020-10" db="EMBL/GenBank/DDBJ databases">
        <title>Streptomyces ferrugineus complate genome analysis.</title>
        <authorList>
            <person name="Anwar N."/>
        </authorList>
    </citation>
    <scope>NUCLEOTIDE SEQUENCE [LARGE SCALE GENOMIC DNA]</scope>
    <source>
        <strain evidence="2 3">CCTCC AA2014009</strain>
    </source>
</reference>
<organism evidence="2 3">
    <name type="scientific">Streptomyces ferrugineus</name>
    <dbReference type="NCBI Taxonomy" id="1413221"/>
    <lineage>
        <taxon>Bacteria</taxon>
        <taxon>Bacillati</taxon>
        <taxon>Actinomycetota</taxon>
        <taxon>Actinomycetes</taxon>
        <taxon>Kitasatosporales</taxon>
        <taxon>Streptomycetaceae</taxon>
        <taxon>Streptomyces</taxon>
    </lineage>
</organism>
<gene>
    <name evidence="2" type="ORF">IM697_21895</name>
</gene>
<evidence type="ECO:0000313" key="2">
    <source>
        <dbReference type="EMBL" id="QOV40808.1"/>
    </source>
</evidence>
<dbReference type="AlphaFoldDB" id="A0A7M2SZ59"/>
<dbReference type="KEGG" id="sfeu:IM697_21895"/>